<evidence type="ECO:0000313" key="4">
    <source>
        <dbReference type="Proteomes" id="UP000642094"/>
    </source>
</evidence>
<reference evidence="3 4" key="1">
    <citation type="journal article" date="2020" name="ISME J.">
        <title>Comparative genomics reveals insights into cyanobacterial evolution and habitat adaptation.</title>
        <authorList>
            <person name="Chen M.Y."/>
            <person name="Teng W.K."/>
            <person name="Zhao L."/>
            <person name="Hu C.X."/>
            <person name="Zhou Y.K."/>
            <person name="Han B.P."/>
            <person name="Song L.R."/>
            <person name="Shu W.S."/>
        </authorList>
    </citation>
    <scope>NUCLEOTIDE SEQUENCE [LARGE SCALE GENOMIC DNA]</scope>
    <source>
        <strain evidence="3 4">FACHB-723</strain>
    </source>
</reference>
<feature type="chain" id="PRO_5045440759" description="PEP-CTERM sorting domain-containing protein" evidence="2">
    <location>
        <begin position="35"/>
        <end position="338"/>
    </location>
</feature>
<feature type="transmembrane region" description="Helical" evidence="1">
    <location>
        <begin position="303"/>
        <end position="322"/>
    </location>
</feature>
<dbReference type="RefSeq" id="WP_190402471.1">
    <property type="nucleotide sequence ID" value="NZ_JACJQB010000006.1"/>
</dbReference>
<keyword evidence="1" id="KW-1133">Transmembrane helix</keyword>
<accession>A0ABR7ZUK5</accession>
<evidence type="ECO:0000256" key="2">
    <source>
        <dbReference type="SAM" id="SignalP"/>
    </source>
</evidence>
<protein>
    <recommendedName>
        <fullName evidence="5">PEP-CTERM sorting domain-containing protein</fullName>
    </recommendedName>
</protein>
<comment type="caution">
    <text evidence="3">The sequence shown here is derived from an EMBL/GenBank/DDBJ whole genome shotgun (WGS) entry which is preliminary data.</text>
</comment>
<evidence type="ECO:0000256" key="1">
    <source>
        <dbReference type="SAM" id="Phobius"/>
    </source>
</evidence>
<name>A0ABR7ZUK5_9CYAN</name>
<keyword evidence="2" id="KW-0732">Signal</keyword>
<keyword evidence="1" id="KW-0472">Membrane</keyword>
<evidence type="ECO:0008006" key="5">
    <source>
        <dbReference type="Google" id="ProtNLM"/>
    </source>
</evidence>
<proteinExistence type="predicted"/>
<keyword evidence="1" id="KW-0812">Transmembrane</keyword>
<dbReference type="Proteomes" id="UP000642094">
    <property type="component" value="Unassembled WGS sequence"/>
</dbReference>
<gene>
    <name evidence="3" type="ORF">H6F41_05480</name>
</gene>
<organism evidence="3 4">
    <name type="scientific">Pseudanabaena mucicola FACHB-723</name>
    <dbReference type="NCBI Taxonomy" id="2692860"/>
    <lineage>
        <taxon>Bacteria</taxon>
        <taxon>Bacillati</taxon>
        <taxon>Cyanobacteriota</taxon>
        <taxon>Cyanophyceae</taxon>
        <taxon>Pseudanabaenales</taxon>
        <taxon>Pseudanabaenaceae</taxon>
        <taxon>Pseudanabaena</taxon>
    </lineage>
</organism>
<keyword evidence="4" id="KW-1185">Reference proteome</keyword>
<evidence type="ECO:0000313" key="3">
    <source>
        <dbReference type="EMBL" id="MBD2187593.1"/>
    </source>
</evidence>
<feature type="signal peptide" evidence="2">
    <location>
        <begin position="1"/>
        <end position="34"/>
    </location>
</feature>
<sequence length="338" mass="36183">MVNWSCFRKSLLARKDLWFVLSSISLLLPSPSFAFTTTSSEGEIEFSVREVLPVNPSVRQYDGATTGTTLVDALLTPDRGYPLITEFNPESPVQKKNGSLVPSLSDTWTLNPPGKGDANITVKAIAQPALAGIAWQGKGKFLDDVVDDGNAVRNASYGKATFTADEFDSLFLYTELAALNVFGGIYLDRGKDAWVTGSIVGNFSGAATPHRLEILFGFDGLNRGREDFITAFLDGVEQVTNLGNFSGALAASKDTFSTSGILFSGDLFGLKPRDQVVIEGTFSCVAFNGYCGGSARVGRPVPVPSSVFGTLAFAALGTGMMLKRKLNQKRMAKLDISV</sequence>
<dbReference type="EMBL" id="JACJQB010000006">
    <property type="protein sequence ID" value="MBD2187593.1"/>
    <property type="molecule type" value="Genomic_DNA"/>
</dbReference>